<keyword evidence="1" id="KW-0175">Coiled coil</keyword>
<evidence type="ECO:0000313" key="3">
    <source>
        <dbReference type="EMBL" id="MDV6269614.1"/>
    </source>
</evidence>
<dbReference type="RefSeq" id="WP_116103427.1">
    <property type="nucleotide sequence ID" value="NZ_JAWLKB010000011.1"/>
</dbReference>
<name>A0ABU4BZJ2_RHOGO</name>
<dbReference type="Pfam" id="PF13455">
    <property type="entry name" value="MUG113"/>
    <property type="match status" value="1"/>
</dbReference>
<proteinExistence type="predicted"/>
<comment type="caution">
    <text evidence="3">The sequence shown here is derived from an EMBL/GenBank/DDBJ whole genome shotgun (WGS) entry which is preliminary data.</text>
</comment>
<protein>
    <submittedName>
        <fullName evidence="3">DUF4041 domain-containing protein</fullName>
    </submittedName>
</protein>
<organism evidence="3 4">
    <name type="scientific">Rhodococcus globerulus</name>
    <dbReference type="NCBI Taxonomy" id="33008"/>
    <lineage>
        <taxon>Bacteria</taxon>
        <taxon>Bacillati</taxon>
        <taxon>Actinomycetota</taxon>
        <taxon>Actinomycetes</taxon>
        <taxon>Mycobacteriales</taxon>
        <taxon>Nocardiaceae</taxon>
        <taxon>Rhodococcus</taxon>
    </lineage>
</organism>
<feature type="coiled-coil region" evidence="1">
    <location>
        <begin position="199"/>
        <end position="228"/>
    </location>
</feature>
<dbReference type="Proteomes" id="UP001185927">
    <property type="component" value="Unassembled WGS sequence"/>
</dbReference>
<feature type="domain" description="Bacteriophage T5 Orf172 DNA-binding" evidence="2">
    <location>
        <begin position="292"/>
        <end position="375"/>
    </location>
</feature>
<sequence length="406" mass="45969">MSDPNETIRALRMALVEKERELNTLLDNLTEVTRERDSAIRDATAAGIALVTRATATPEGVIETDDRLVLQEVGIYTYQHPLQNAEQYRERLGDVRDQIKLSITSGSAIAASDMFSFNNSLAKGRKMTSDLSKLMLRAYNAEAENCVRTMKAGNLTTAVSRLHKAAGTIAKLGAIMEMHVADDYHNLRVAELELTADFLMKVQEEKIAQREERERLREERKVEQELAAQGEKLAKERSHYQNVLDSLGDRNDHEAQRIRAKLTEVESAIEQNDYRRANIRAGYVYVISNQGAFGPDVVKIGMTRRLEPMDRVKELSSASVPFPFDVHALYFSDDAVSLEASLHAAFTTRRLNHANLRREFFFARPSQVRMVLAQQVGNLMEYTEEPAATQYFQSRGMWPAEQLGRE</sequence>
<dbReference type="Pfam" id="PF13250">
    <property type="entry name" value="SNIPE"/>
    <property type="match status" value="1"/>
</dbReference>
<keyword evidence="4" id="KW-1185">Reference proteome</keyword>
<gene>
    <name evidence="3" type="ORF">R3Q16_23635</name>
</gene>
<dbReference type="InterPro" id="IPR025280">
    <property type="entry name" value="SNIPE"/>
</dbReference>
<evidence type="ECO:0000313" key="4">
    <source>
        <dbReference type="Proteomes" id="UP001185927"/>
    </source>
</evidence>
<reference evidence="3 4" key="1">
    <citation type="submission" date="2023-10" db="EMBL/GenBank/DDBJ databases">
        <title>Development of a sustainable strategy for remediation of hydrocarbon-contaminated territories based on the waste exchange concept.</title>
        <authorList>
            <person name="Krivoruchko A."/>
        </authorList>
    </citation>
    <scope>NUCLEOTIDE SEQUENCE [LARGE SCALE GENOMIC DNA]</scope>
    <source>
        <strain evidence="3 4">IEGM 1203</strain>
    </source>
</reference>
<dbReference type="EMBL" id="JAWLKB010000011">
    <property type="protein sequence ID" value="MDV6269614.1"/>
    <property type="molecule type" value="Genomic_DNA"/>
</dbReference>
<dbReference type="InterPro" id="IPR018306">
    <property type="entry name" value="Phage_T5_Orf172_DNA-bd"/>
</dbReference>
<accession>A0ABU4BZJ2</accession>
<evidence type="ECO:0000259" key="2">
    <source>
        <dbReference type="SMART" id="SM00974"/>
    </source>
</evidence>
<dbReference type="SMART" id="SM00974">
    <property type="entry name" value="T5orf172"/>
    <property type="match status" value="1"/>
</dbReference>
<evidence type="ECO:0000256" key="1">
    <source>
        <dbReference type="SAM" id="Coils"/>
    </source>
</evidence>
<feature type="coiled-coil region" evidence="1">
    <location>
        <begin position="8"/>
        <end position="42"/>
    </location>
</feature>